<dbReference type="Proteomes" id="UP000672657">
    <property type="component" value="Unassembled WGS sequence"/>
</dbReference>
<comment type="caution">
    <text evidence="1">The sequence shown here is derived from an EMBL/GenBank/DDBJ whole genome shotgun (WGS) entry which is preliminary data.</text>
</comment>
<proteinExistence type="predicted"/>
<reference evidence="1 2" key="1">
    <citation type="submission" date="2021-03" db="EMBL/GenBank/DDBJ databases">
        <authorList>
            <person name="Peeters C."/>
        </authorList>
    </citation>
    <scope>NUCLEOTIDE SEQUENCE [LARGE SCALE GENOMIC DNA]</scope>
    <source>
        <strain evidence="1 2">LMG 26411</strain>
    </source>
</reference>
<gene>
    <name evidence="1" type="ORF">LMG26411_06927</name>
</gene>
<keyword evidence="2" id="KW-1185">Reference proteome</keyword>
<evidence type="ECO:0000313" key="2">
    <source>
        <dbReference type="Proteomes" id="UP000672657"/>
    </source>
</evidence>
<evidence type="ECO:0000313" key="1">
    <source>
        <dbReference type="EMBL" id="CAG2159723.1"/>
    </source>
</evidence>
<protein>
    <submittedName>
        <fullName evidence="1">Uncharacterized protein</fullName>
    </submittedName>
</protein>
<dbReference type="EMBL" id="CAJPVI010000064">
    <property type="protein sequence ID" value="CAG2159723.1"/>
    <property type="molecule type" value="Genomic_DNA"/>
</dbReference>
<name>A0ABN7Q925_9BURK</name>
<sequence>MPHTFDQSRLYADDVVALQSLAKRRWVSGEKILWTNHGAWRAASHAAVPAREAAKRLVAMGLAEETVCCRACSRTAIQLTDRGAGVAQRLSCECSGECEDRLRVSDKRGARFNA</sequence>
<organism evidence="1 2">
    <name type="scientific">Cupriavidus numazuensis</name>
    <dbReference type="NCBI Taxonomy" id="221992"/>
    <lineage>
        <taxon>Bacteria</taxon>
        <taxon>Pseudomonadati</taxon>
        <taxon>Pseudomonadota</taxon>
        <taxon>Betaproteobacteria</taxon>
        <taxon>Burkholderiales</taxon>
        <taxon>Burkholderiaceae</taxon>
        <taxon>Cupriavidus</taxon>
    </lineage>
</organism>
<accession>A0ABN7Q925</accession>